<dbReference type="PANTHER" id="PTHR36919">
    <property type="entry name" value="BLR1215 PROTEIN"/>
    <property type="match status" value="1"/>
</dbReference>
<dbReference type="Gene3D" id="2.40.128.520">
    <property type="match status" value="1"/>
</dbReference>
<name>A0A5D6UZL9_9BACT</name>
<dbReference type="Proteomes" id="UP000322791">
    <property type="component" value="Unassembled WGS sequence"/>
</dbReference>
<sequence length="187" mass="21061">MDAGEIVREPSLPHFRSDALPGRRYFFILAGPPGVCSRFIGQLVKTLLFSLLLWVAAAVPAASQQYSPLGVWADDQGETHVELYRCGEEICGKLVWLRTAATPTGQPLTDAHNPDPERRSKPLQGLVIMQHFRYDGEERWTNGSIYDPTNGRTYSCNLRMLQKDVLEVKGYIGFSFIGSAHRWKRLP</sequence>
<gene>
    <name evidence="2" type="ORF">FY528_13800</name>
</gene>
<dbReference type="Pfam" id="PF09917">
    <property type="entry name" value="DUF2147"/>
    <property type="match status" value="1"/>
</dbReference>
<dbReference type="PANTHER" id="PTHR36919:SF2">
    <property type="entry name" value="BLL6627 PROTEIN"/>
    <property type="match status" value="1"/>
</dbReference>
<protein>
    <submittedName>
        <fullName evidence="2">DUF2147 domain-containing protein</fullName>
    </submittedName>
</protein>
<evidence type="ECO:0000313" key="3">
    <source>
        <dbReference type="Proteomes" id="UP000322791"/>
    </source>
</evidence>
<keyword evidence="3" id="KW-1185">Reference proteome</keyword>
<feature type="domain" description="DUF2147" evidence="1">
    <location>
        <begin position="70"/>
        <end position="185"/>
    </location>
</feature>
<dbReference type="AlphaFoldDB" id="A0A5D6UZL9"/>
<evidence type="ECO:0000313" key="2">
    <source>
        <dbReference type="EMBL" id="TYZ08112.1"/>
    </source>
</evidence>
<proteinExistence type="predicted"/>
<dbReference type="EMBL" id="VTHL01000014">
    <property type="protein sequence ID" value="TYZ08112.1"/>
    <property type="molecule type" value="Genomic_DNA"/>
</dbReference>
<reference evidence="2 3" key="1">
    <citation type="submission" date="2019-08" db="EMBL/GenBank/DDBJ databases">
        <authorList>
            <person name="Seo M.-J."/>
        </authorList>
    </citation>
    <scope>NUCLEOTIDE SEQUENCE [LARGE SCALE GENOMIC DNA]</scope>
    <source>
        <strain evidence="2 3">KIGAM108</strain>
    </source>
</reference>
<dbReference type="InterPro" id="IPR019223">
    <property type="entry name" value="DUF2147"/>
</dbReference>
<accession>A0A5D6UZL9</accession>
<evidence type="ECO:0000259" key="1">
    <source>
        <dbReference type="Pfam" id="PF09917"/>
    </source>
</evidence>
<organism evidence="2 3">
    <name type="scientific">Hymenobacter lutimineralis</name>
    <dbReference type="NCBI Taxonomy" id="2606448"/>
    <lineage>
        <taxon>Bacteria</taxon>
        <taxon>Pseudomonadati</taxon>
        <taxon>Bacteroidota</taxon>
        <taxon>Cytophagia</taxon>
        <taxon>Cytophagales</taxon>
        <taxon>Hymenobacteraceae</taxon>
        <taxon>Hymenobacter</taxon>
    </lineage>
</organism>
<comment type="caution">
    <text evidence="2">The sequence shown here is derived from an EMBL/GenBank/DDBJ whole genome shotgun (WGS) entry which is preliminary data.</text>
</comment>